<keyword evidence="2" id="KW-1185">Reference proteome</keyword>
<name>A0A842HCS4_9BACT</name>
<reference evidence="1 2" key="1">
    <citation type="submission" date="2020-07" db="EMBL/GenBank/DDBJ databases">
        <authorList>
            <person name="Feng X."/>
        </authorList>
    </citation>
    <scope>NUCLEOTIDE SEQUENCE [LARGE SCALE GENOMIC DNA]</scope>
    <source>
        <strain evidence="1 2">JCM31066</strain>
    </source>
</reference>
<dbReference type="EMBL" id="JACHVB010000018">
    <property type="protein sequence ID" value="MBC2593868.1"/>
    <property type="molecule type" value="Genomic_DNA"/>
</dbReference>
<evidence type="ECO:0000313" key="1">
    <source>
        <dbReference type="EMBL" id="MBC2593868.1"/>
    </source>
</evidence>
<dbReference type="Proteomes" id="UP000546464">
    <property type="component" value="Unassembled WGS sequence"/>
</dbReference>
<gene>
    <name evidence="1" type="ORF">H5P28_06300</name>
</gene>
<comment type="caution">
    <text evidence="1">The sequence shown here is derived from an EMBL/GenBank/DDBJ whole genome shotgun (WGS) entry which is preliminary data.</text>
</comment>
<sequence length="347" mass="39446">MSSASMFWRSVEEIGFGARDAALQRYLGESYEHIHPYLMPCSGLTKSIACERTREGHYCKYRIADVPEEDGTYAALCDEHFCTTKFYSREELVRYTINPQILLPAIARCLGLHPQINSIANDVWRLGQVPGTPTVTPVMFTRVKDACAMKRVLQLLIVEEIHRFVLVTPTSRHYMGGHCASLLSRMERQVLPLEEVTEMNGHEPVLTEAGGVRWQNVKELVGGATVLGATFPTPSGADWHDLSLVFRDGHTVMASIGSVRETYTFQDMGMVNRNTLTPDEQWQLLYHFAEEMGVFTWRSQHADHRNKKRKGRLASRLRAFFGITGNPFAYRREDGGWEAIFNIRIES</sequence>
<organism evidence="1 2">
    <name type="scientific">Ruficoccus amylovorans</name>
    <dbReference type="NCBI Taxonomy" id="1804625"/>
    <lineage>
        <taxon>Bacteria</taxon>
        <taxon>Pseudomonadati</taxon>
        <taxon>Verrucomicrobiota</taxon>
        <taxon>Opitutia</taxon>
        <taxon>Puniceicoccales</taxon>
        <taxon>Cerasicoccaceae</taxon>
        <taxon>Ruficoccus</taxon>
    </lineage>
</organism>
<proteinExistence type="predicted"/>
<accession>A0A842HCS4</accession>
<dbReference type="AlphaFoldDB" id="A0A842HCS4"/>
<dbReference type="RefSeq" id="WP_185674862.1">
    <property type="nucleotide sequence ID" value="NZ_JACHVB010000018.1"/>
</dbReference>
<evidence type="ECO:0000313" key="2">
    <source>
        <dbReference type="Proteomes" id="UP000546464"/>
    </source>
</evidence>
<protein>
    <submittedName>
        <fullName evidence="1">Uncharacterized protein</fullName>
    </submittedName>
</protein>